<evidence type="ECO:0000313" key="1">
    <source>
        <dbReference type="EMBL" id="SAK57268.1"/>
    </source>
</evidence>
<proteinExistence type="predicted"/>
<name>A0A158AHH7_9BURK</name>
<gene>
    <name evidence="1" type="ORF">AWB77_01808</name>
</gene>
<protein>
    <submittedName>
        <fullName evidence="1">Uncharacterized protein</fullName>
    </submittedName>
</protein>
<dbReference type="EMBL" id="FCNX02000003">
    <property type="protein sequence ID" value="SAK57268.1"/>
    <property type="molecule type" value="Genomic_DNA"/>
</dbReference>
<dbReference type="Proteomes" id="UP000054903">
    <property type="component" value="Unassembled WGS sequence"/>
</dbReference>
<comment type="caution">
    <text evidence="1">The sequence shown here is derived from an EMBL/GenBank/DDBJ whole genome shotgun (WGS) entry which is preliminary data.</text>
</comment>
<organism evidence="1 2">
    <name type="scientific">Caballeronia fortuita</name>
    <dbReference type="NCBI Taxonomy" id="1777138"/>
    <lineage>
        <taxon>Bacteria</taxon>
        <taxon>Pseudomonadati</taxon>
        <taxon>Pseudomonadota</taxon>
        <taxon>Betaproteobacteria</taxon>
        <taxon>Burkholderiales</taxon>
        <taxon>Burkholderiaceae</taxon>
        <taxon>Caballeronia</taxon>
    </lineage>
</organism>
<sequence length="60" mass="6380">MTTLVIKDLPKSEEMDSKAMAKVAGGIIGGCTELNPTNVNTMIQSIASQLRDIGHGARCY</sequence>
<dbReference type="AlphaFoldDB" id="A0A158AHH7"/>
<evidence type="ECO:0000313" key="2">
    <source>
        <dbReference type="Proteomes" id="UP000054903"/>
    </source>
</evidence>
<reference evidence="1" key="1">
    <citation type="submission" date="2016-01" db="EMBL/GenBank/DDBJ databases">
        <authorList>
            <person name="Peeters C."/>
        </authorList>
    </citation>
    <scope>NUCLEOTIDE SEQUENCE</scope>
    <source>
        <strain evidence="1">LMG 29320</strain>
    </source>
</reference>
<dbReference type="OrthoDB" id="9133881at2"/>
<dbReference type="RefSeq" id="WP_061134034.1">
    <property type="nucleotide sequence ID" value="NZ_FCNX02000003.1"/>
</dbReference>
<keyword evidence="2" id="KW-1185">Reference proteome</keyword>
<accession>A0A158AHH7</accession>